<evidence type="ECO:0000256" key="2">
    <source>
        <dbReference type="SAM" id="Phobius"/>
    </source>
</evidence>
<keyword evidence="2" id="KW-0472">Membrane</keyword>
<name>A0A1G5DT80_9FIRM</name>
<dbReference type="InterPro" id="IPR027417">
    <property type="entry name" value="P-loop_NTPase"/>
</dbReference>
<sequence>MKLVSCHIESFGKLQNFDYSFDDEKSIIHEDNGWGKSTLATFIRVMFYGFIGENKRTIVDNERKKYRPWQMGTYGGNIVFSVNGREYRMERRFGEKKSGSDEFALYDNATNLKSDDYSTNIGEEIFGIDLESFMRTVFIAQQDCGTEVTPNISAKIGNVSDQTADMGNYDDVQIVLKNEMNRLTPDRSTGKLSKLNMRISELNEKVRNKEFYVDNFTELERRLGEQIHKKEKKLEEQQAVQKELVRVSAIKDSQAGAERYKELCGQVANAKQEYENAKSFFPKDVPEKADIDAVIKRCDDYENALQTMKNFALSDDESRKRISLESFFNSGVPDEDKLRDIEGSIDKLSKLESERDASQLSDVEKRKLDDAKKLFENYKPSLEEIDNLSNEWGERKSKKEVLSSKRMNAELFKNANSANSGSESSYKTVGLLLIVIGIVAVISGGAIIVTTKNIALGAIVILVGGLLSVVGVVLSSGKNKKKTDGNSTDNSAYEQLLDEIAKDEDFIKRVEQGCIEMFDKLGMQYNEYDAPAELSRIRGLIKDYDELADRWQKGESPEREEEIKDLTISIAGFLGNYRQDVQSDYQKALYQLRSDVSDYSRLKDKMDKMQKASKERDDVGNEVKNYIISMGFEPEENLKDQLSLMNEKIISLNYSKDALKNSTERKEAFERDNDVTKFIDIDYTAETASLEELNGSFNKLKLEIAEVEDLEDSFRDQLGTTAQELETIESDEAELEELQEEYAADMRKYQIIAKTKEYLEKAKQNFSGKYMDDIKKSFEKYHNIISNSDEKYELDANLNIKLKEKGSLHELGVLSEGYKDLVGLCRRIAMVDAMYDMEKPFLIFDDPFVNLDESRLSGAVKFLDDLSKEYQIVYFSCHKSRC</sequence>
<organism evidence="4 5">
    <name type="scientific">Butyrivibrio hungatei</name>
    <dbReference type="NCBI Taxonomy" id="185008"/>
    <lineage>
        <taxon>Bacteria</taxon>
        <taxon>Bacillati</taxon>
        <taxon>Bacillota</taxon>
        <taxon>Clostridia</taxon>
        <taxon>Lachnospirales</taxon>
        <taxon>Lachnospiraceae</taxon>
        <taxon>Butyrivibrio</taxon>
    </lineage>
</organism>
<keyword evidence="4" id="KW-0269">Exonuclease</keyword>
<dbReference type="AlphaFoldDB" id="A0A1G5DT80"/>
<evidence type="ECO:0000313" key="4">
    <source>
        <dbReference type="EMBL" id="SCY17797.1"/>
    </source>
</evidence>
<dbReference type="OrthoDB" id="9764467at2"/>
<dbReference type="PANTHER" id="PTHR41259">
    <property type="entry name" value="DOUBLE-STRAND BREAK REPAIR RAD50 ATPASE, PUTATIVE-RELATED"/>
    <property type="match status" value="1"/>
</dbReference>
<accession>A0A1G5DT80</accession>
<evidence type="ECO:0000259" key="3">
    <source>
        <dbReference type="Pfam" id="PF13476"/>
    </source>
</evidence>
<protein>
    <submittedName>
        <fullName evidence="4">DNA repair exonuclease SbcCD ATPase subunit</fullName>
    </submittedName>
</protein>
<dbReference type="SUPFAM" id="SSF52540">
    <property type="entry name" value="P-loop containing nucleoside triphosphate hydrolases"/>
    <property type="match status" value="1"/>
</dbReference>
<dbReference type="Gene3D" id="3.40.50.300">
    <property type="entry name" value="P-loop containing nucleotide triphosphate hydrolases"/>
    <property type="match status" value="2"/>
</dbReference>
<dbReference type="RefSeq" id="WP_074462253.1">
    <property type="nucleotide sequence ID" value="NZ_FMUR01000009.1"/>
</dbReference>
<evidence type="ECO:0000313" key="5">
    <source>
        <dbReference type="Proteomes" id="UP000183047"/>
    </source>
</evidence>
<feature type="transmembrane region" description="Helical" evidence="2">
    <location>
        <begin position="454"/>
        <end position="474"/>
    </location>
</feature>
<dbReference type="EMBL" id="FMUR01000009">
    <property type="protein sequence ID" value="SCY17797.1"/>
    <property type="molecule type" value="Genomic_DNA"/>
</dbReference>
<dbReference type="PANTHER" id="PTHR41259:SF1">
    <property type="entry name" value="DOUBLE-STRAND BREAK REPAIR RAD50 ATPASE, PUTATIVE-RELATED"/>
    <property type="match status" value="1"/>
</dbReference>
<keyword evidence="5" id="KW-1185">Reference proteome</keyword>
<keyword evidence="2" id="KW-1133">Transmembrane helix</keyword>
<keyword evidence="4" id="KW-0378">Hydrolase</keyword>
<proteinExistence type="predicted"/>
<feature type="domain" description="Rad50/SbcC-type AAA" evidence="3">
    <location>
        <begin position="6"/>
        <end position="242"/>
    </location>
</feature>
<keyword evidence="1" id="KW-0175">Coiled coil</keyword>
<evidence type="ECO:0000256" key="1">
    <source>
        <dbReference type="SAM" id="Coils"/>
    </source>
</evidence>
<dbReference type="Proteomes" id="UP000183047">
    <property type="component" value="Unassembled WGS sequence"/>
</dbReference>
<dbReference type="InterPro" id="IPR038729">
    <property type="entry name" value="Rad50/SbcC_AAA"/>
</dbReference>
<keyword evidence="4" id="KW-0540">Nuclease</keyword>
<feature type="coiled-coil region" evidence="1">
    <location>
        <begin position="690"/>
        <end position="748"/>
    </location>
</feature>
<gene>
    <name evidence="4" type="ORF">SAMN02910451_01639</name>
</gene>
<keyword evidence="2" id="KW-0812">Transmembrane</keyword>
<feature type="transmembrane region" description="Helical" evidence="2">
    <location>
        <begin position="429"/>
        <end position="448"/>
    </location>
</feature>
<dbReference type="GO" id="GO:0004527">
    <property type="term" value="F:exonuclease activity"/>
    <property type="evidence" value="ECO:0007669"/>
    <property type="project" value="UniProtKB-KW"/>
</dbReference>
<reference evidence="5" key="1">
    <citation type="submission" date="2016-10" db="EMBL/GenBank/DDBJ databases">
        <authorList>
            <person name="Varghese N."/>
            <person name="Submissions S."/>
        </authorList>
    </citation>
    <scope>NUCLEOTIDE SEQUENCE [LARGE SCALE GENOMIC DNA]</scope>
    <source>
        <strain evidence="5">XBD2006</strain>
    </source>
</reference>
<dbReference type="Pfam" id="PF13476">
    <property type="entry name" value="AAA_23"/>
    <property type="match status" value="1"/>
</dbReference>